<dbReference type="InterPro" id="IPR001646">
    <property type="entry name" value="5peptide_repeat"/>
</dbReference>
<dbReference type="EMBL" id="FAOZ01000002">
    <property type="protein sequence ID" value="CUU54167.1"/>
    <property type="molecule type" value="Genomic_DNA"/>
</dbReference>
<dbReference type="Gene3D" id="2.160.20.80">
    <property type="entry name" value="E3 ubiquitin-protein ligase SopA"/>
    <property type="match status" value="1"/>
</dbReference>
<name>A0A0S4QFJ0_9ACTN</name>
<dbReference type="PANTHER" id="PTHR14136">
    <property type="entry name" value="BTB_POZ DOMAIN-CONTAINING PROTEIN KCTD9"/>
    <property type="match status" value="1"/>
</dbReference>
<dbReference type="PANTHER" id="PTHR14136:SF17">
    <property type="entry name" value="BTB_POZ DOMAIN-CONTAINING PROTEIN KCTD9"/>
    <property type="match status" value="1"/>
</dbReference>
<sequence>MAGVSLPADGSPRGPGQPWVIRGTIEDLGAAVADDPEADVLGGVRIESAVLASTRVLGGELAGLHLRDVLVDQAVLAGIVIDGGGGTRVEITGGRISGAVWIRGEFHDVVLDGVRADDVTLRSCTLGRARFSRCDLSRLDLTGSRLDHVRFEECDLTEAVFTDVAIRAASFRGCRFDGAAGVTGLTNAEVDADSLLTLTGPMAAALGISVV</sequence>
<accession>A0A0S4QFJ0</accession>
<evidence type="ECO:0000313" key="1">
    <source>
        <dbReference type="EMBL" id="CUU54167.1"/>
    </source>
</evidence>
<dbReference type="AlphaFoldDB" id="A0A0S4QFJ0"/>
<reference evidence="2" key="1">
    <citation type="submission" date="2015-11" db="EMBL/GenBank/DDBJ databases">
        <authorList>
            <person name="Varghese N."/>
        </authorList>
    </citation>
    <scope>NUCLEOTIDE SEQUENCE [LARGE SCALE GENOMIC DNA]</scope>
    <source>
        <strain evidence="2">DSM 45899</strain>
    </source>
</reference>
<dbReference type="InterPro" id="IPR051082">
    <property type="entry name" value="Pentapeptide-BTB/POZ_domain"/>
</dbReference>
<dbReference type="SUPFAM" id="SSF141571">
    <property type="entry name" value="Pentapeptide repeat-like"/>
    <property type="match status" value="1"/>
</dbReference>
<organism evidence="1 2">
    <name type="scientific">Parafrankia irregularis</name>
    <dbReference type="NCBI Taxonomy" id="795642"/>
    <lineage>
        <taxon>Bacteria</taxon>
        <taxon>Bacillati</taxon>
        <taxon>Actinomycetota</taxon>
        <taxon>Actinomycetes</taxon>
        <taxon>Frankiales</taxon>
        <taxon>Frankiaceae</taxon>
        <taxon>Parafrankia</taxon>
    </lineage>
</organism>
<keyword evidence="2" id="KW-1185">Reference proteome</keyword>
<protein>
    <submittedName>
        <fullName evidence="1">Pentapeptide repeat-containing protein</fullName>
    </submittedName>
</protein>
<dbReference type="Pfam" id="PF13599">
    <property type="entry name" value="Pentapeptide_4"/>
    <property type="match status" value="1"/>
</dbReference>
<proteinExistence type="predicted"/>
<gene>
    <name evidence="1" type="ORF">Ga0074812_102173</name>
</gene>
<dbReference type="Proteomes" id="UP000198802">
    <property type="component" value="Unassembled WGS sequence"/>
</dbReference>
<evidence type="ECO:0000313" key="2">
    <source>
        <dbReference type="Proteomes" id="UP000198802"/>
    </source>
</evidence>